<dbReference type="RefSeq" id="WP_307246457.1">
    <property type="nucleotide sequence ID" value="NZ_JAUSQZ010000001.1"/>
</dbReference>
<gene>
    <name evidence="4" type="ORF">J2S57_004601</name>
</gene>
<sequence>MRRPRALLVMDPEAASSQFGEPERQRLAECVELVTPDPVGELDSRAVRSAMSTVDVMVTSWGAPHLSAERVAAAARLRAVVHAAGSVRGLVGQPVWERGIAVSAAADANAVPVSEFTFAAVVMAGKQAWTLASRTRLERPLGWADVRPRPELSNYGRTVGVLGFSRIGRRVVQLLGALETRSVLVADPFADPAAVAAAGAERVGLDELLSRSEILTLHAPALDSTHRLIGARELAAMPDGATLINTARGALVDHDALAAECRAGRLHALLDVTDPEPLPAGHPLLGLPNVMVTPHVAGSLGSEVRRMSAHAITELERWTRGEEFLTPVTAAELEWSA</sequence>
<dbReference type="EMBL" id="JAUSQZ010000001">
    <property type="protein sequence ID" value="MDP9828852.1"/>
    <property type="molecule type" value="Genomic_DNA"/>
</dbReference>
<dbReference type="Proteomes" id="UP001235712">
    <property type="component" value="Unassembled WGS sequence"/>
</dbReference>
<dbReference type="CDD" id="cd12167">
    <property type="entry name" value="2-Hacid_dh_8"/>
    <property type="match status" value="1"/>
</dbReference>
<dbReference type="Gene3D" id="3.40.50.720">
    <property type="entry name" value="NAD(P)-binding Rossmann-like Domain"/>
    <property type="match status" value="2"/>
</dbReference>
<evidence type="ECO:0000313" key="5">
    <source>
        <dbReference type="Proteomes" id="UP001235712"/>
    </source>
</evidence>
<dbReference type="InterPro" id="IPR036291">
    <property type="entry name" value="NAD(P)-bd_dom_sf"/>
</dbReference>
<keyword evidence="5" id="KW-1185">Reference proteome</keyword>
<evidence type="ECO:0000259" key="3">
    <source>
        <dbReference type="Pfam" id="PF02826"/>
    </source>
</evidence>
<accession>A0ABT9P822</accession>
<dbReference type="SUPFAM" id="SSF51735">
    <property type="entry name" value="NAD(P)-binding Rossmann-fold domains"/>
    <property type="match status" value="1"/>
</dbReference>
<feature type="domain" description="D-isomer specific 2-hydroxyacid dehydrogenase NAD-binding" evidence="3">
    <location>
        <begin position="143"/>
        <end position="297"/>
    </location>
</feature>
<proteinExistence type="predicted"/>
<name>A0ABT9P822_9ACTN</name>
<keyword evidence="2" id="KW-0520">NAD</keyword>
<comment type="caution">
    <text evidence="4">The sequence shown here is derived from an EMBL/GenBank/DDBJ whole genome shotgun (WGS) entry which is preliminary data.</text>
</comment>
<protein>
    <submittedName>
        <fullName evidence="4">Phosphoglycerate dehydrogenase-like enzyme</fullName>
    </submittedName>
</protein>
<dbReference type="SUPFAM" id="SSF52283">
    <property type="entry name" value="Formate/glycerate dehydrogenase catalytic domain-like"/>
    <property type="match status" value="1"/>
</dbReference>
<organism evidence="4 5">
    <name type="scientific">Kineosporia succinea</name>
    <dbReference type="NCBI Taxonomy" id="84632"/>
    <lineage>
        <taxon>Bacteria</taxon>
        <taxon>Bacillati</taxon>
        <taxon>Actinomycetota</taxon>
        <taxon>Actinomycetes</taxon>
        <taxon>Kineosporiales</taxon>
        <taxon>Kineosporiaceae</taxon>
        <taxon>Kineosporia</taxon>
    </lineage>
</organism>
<dbReference type="PANTHER" id="PTHR10996:SF178">
    <property type="entry name" value="2-HYDROXYACID DEHYDROGENASE YGL185C-RELATED"/>
    <property type="match status" value="1"/>
</dbReference>
<dbReference type="Pfam" id="PF02826">
    <property type="entry name" value="2-Hacid_dh_C"/>
    <property type="match status" value="1"/>
</dbReference>
<dbReference type="InterPro" id="IPR050223">
    <property type="entry name" value="D-isomer_2-hydroxyacid_DH"/>
</dbReference>
<reference evidence="4 5" key="1">
    <citation type="submission" date="2023-07" db="EMBL/GenBank/DDBJ databases">
        <title>Sequencing the genomes of 1000 actinobacteria strains.</title>
        <authorList>
            <person name="Klenk H.-P."/>
        </authorList>
    </citation>
    <scope>NUCLEOTIDE SEQUENCE [LARGE SCALE GENOMIC DNA]</scope>
    <source>
        <strain evidence="4 5">DSM 44388</strain>
    </source>
</reference>
<dbReference type="InterPro" id="IPR006140">
    <property type="entry name" value="D-isomer_DH_NAD-bd"/>
</dbReference>
<evidence type="ECO:0000313" key="4">
    <source>
        <dbReference type="EMBL" id="MDP9828852.1"/>
    </source>
</evidence>
<keyword evidence="1" id="KW-0560">Oxidoreductase</keyword>
<evidence type="ECO:0000256" key="1">
    <source>
        <dbReference type="ARBA" id="ARBA00023002"/>
    </source>
</evidence>
<evidence type="ECO:0000256" key="2">
    <source>
        <dbReference type="ARBA" id="ARBA00023027"/>
    </source>
</evidence>
<dbReference type="PANTHER" id="PTHR10996">
    <property type="entry name" value="2-HYDROXYACID DEHYDROGENASE-RELATED"/>
    <property type="match status" value="1"/>
</dbReference>